<dbReference type="GeneID" id="108560738"/>
<keyword evidence="4" id="KW-0646">Protease inhibitor</keyword>
<evidence type="ECO:0000313" key="3">
    <source>
        <dbReference type="Proteomes" id="UP000695000"/>
    </source>
</evidence>
<accession>A0ABM1MH46</accession>
<evidence type="ECO:0000256" key="1">
    <source>
        <dbReference type="SAM" id="SignalP"/>
    </source>
</evidence>
<keyword evidence="4" id="KW-0483">Metalloprotease inhibitor</keyword>
<proteinExistence type="predicted"/>
<feature type="chain" id="PRO_5047004915" evidence="1">
    <location>
        <begin position="26"/>
        <end position="90"/>
    </location>
</feature>
<dbReference type="Gene3D" id="2.10.25.10">
    <property type="entry name" value="Laminin"/>
    <property type="match status" value="1"/>
</dbReference>
<reference evidence="4" key="1">
    <citation type="submission" date="2025-08" db="UniProtKB">
        <authorList>
            <consortium name="RefSeq"/>
        </authorList>
    </citation>
    <scope>IDENTIFICATION</scope>
    <source>
        <tissue evidence="4">Whole Larva</tissue>
    </source>
</reference>
<organism evidence="3 4">
    <name type="scientific">Nicrophorus vespilloides</name>
    <name type="common">Boreal carrion beetle</name>
    <dbReference type="NCBI Taxonomy" id="110193"/>
    <lineage>
        <taxon>Eukaryota</taxon>
        <taxon>Metazoa</taxon>
        <taxon>Ecdysozoa</taxon>
        <taxon>Arthropoda</taxon>
        <taxon>Hexapoda</taxon>
        <taxon>Insecta</taxon>
        <taxon>Pterygota</taxon>
        <taxon>Neoptera</taxon>
        <taxon>Endopterygota</taxon>
        <taxon>Coleoptera</taxon>
        <taxon>Polyphaga</taxon>
        <taxon>Staphyliniformia</taxon>
        <taxon>Silphidae</taxon>
        <taxon>Nicrophorinae</taxon>
        <taxon>Nicrophorus</taxon>
    </lineage>
</organism>
<feature type="signal peptide" evidence="1">
    <location>
        <begin position="1"/>
        <end position="25"/>
    </location>
</feature>
<keyword evidence="4" id="KW-0481">Metalloenzyme inhibitor</keyword>
<dbReference type="SUPFAM" id="SSF57567">
    <property type="entry name" value="Serine protease inhibitors"/>
    <property type="match status" value="1"/>
</dbReference>
<keyword evidence="3" id="KW-1185">Reference proteome</keyword>
<feature type="domain" description="TIL" evidence="2">
    <location>
        <begin position="32"/>
        <end position="87"/>
    </location>
</feature>
<gene>
    <name evidence="4" type="primary">LOC108560738</name>
</gene>
<dbReference type="CDD" id="cd19941">
    <property type="entry name" value="TIL"/>
    <property type="match status" value="1"/>
</dbReference>
<dbReference type="Proteomes" id="UP000695000">
    <property type="component" value="Unplaced"/>
</dbReference>
<dbReference type="Pfam" id="PF01826">
    <property type="entry name" value="TIL"/>
    <property type="match status" value="1"/>
</dbReference>
<evidence type="ECO:0000259" key="2">
    <source>
        <dbReference type="Pfam" id="PF01826"/>
    </source>
</evidence>
<sequence>MSPKFVVAITIFIILVLVQFQFTSAAGRRFRCRKQNEHYECGSMCQTRCTNLGKKCRIQTDRCKDGCYCKNGFARDTLGECIPVDKCPKK</sequence>
<protein>
    <submittedName>
        <fullName evidence="4">Inducible metalloproteinase inhibitor protein-like</fullName>
    </submittedName>
</protein>
<keyword evidence="1" id="KW-0732">Signal</keyword>
<dbReference type="RefSeq" id="XP_017773896.1">
    <property type="nucleotide sequence ID" value="XM_017918407.1"/>
</dbReference>
<dbReference type="GO" id="GO:0030414">
    <property type="term" value="F:peptidase inhibitor activity"/>
    <property type="evidence" value="ECO:0007669"/>
    <property type="project" value="UniProtKB-KW"/>
</dbReference>
<dbReference type="InterPro" id="IPR036084">
    <property type="entry name" value="Ser_inhib-like_sf"/>
</dbReference>
<name>A0ABM1MH46_NICVS</name>
<evidence type="ECO:0000313" key="4">
    <source>
        <dbReference type="RefSeq" id="XP_017773896.1"/>
    </source>
</evidence>
<dbReference type="InterPro" id="IPR002919">
    <property type="entry name" value="TIL_dom"/>
</dbReference>